<dbReference type="AlphaFoldDB" id="A0AAV4CJ59"/>
<name>A0AAV4CJ59_9GAST</name>
<keyword evidence="2" id="KW-1185">Reference proteome</keyword>
<sequence>MAYLPPAGLRCLTDDKISHLATMCELPNPNYTEKMRKKVWQKKRLFTEADLPPISIKDEDWPPPKSHVYPKFPLYEEGCSARCQCVRPLPRFDSNAAHIGKNLGAKDPRELPYGLPPMTYDCKRRSNAYGTLSFREEKLCQVP</sequence>
<reference evidence="1 2" key="1">
    <citation type="journal article" date="2021" name="Elife">
        <title>Chloroplast acquisition without the gene transfer in kleptoplastic sea slugs, Plakobranchus ocellatus.</title>
        <authorList>
            <person name="Maeda T."/>
            <person name="Takahashi S."/>
            <person name="Yoshida T."/>
            <person name="Shimamura S."/>
            <person name="Takaki Y."/>
            <person name="Nagai Y."/>
            <person name="Toyoda A."/>
            <person name="Suzuki Y."/>
            <person name="Arimoto A."/>
            <person name="Ishii H."/>
            <person name="Satoh N."/>
            <person name="Nishiyama T."/>
            <person name="Hasebe M."/>
            <person name="Maruyama T."/>
            <person name="Minagawa J."/>
            <person name="Obokata J."/>
            <person name="Shigenobu S."/>
        </authorList>
    </citation>
    <scope>NUCLEOTIDE SEQUENCE [LARGE SCALE GENOMIC DNA]</scope>
</reference>
<dbReference type="Proteomes" id="UP000735302">
    <property type="component" value="Unassembled WGS sequence"/>
</dbReference>
<accession>A0AAV4CJ59</accession>
<proteinExistence type="predicted"/>
<organism evidence="1 2">
    <name type="scientific">Plakobranchus ocellatus</name>
    <dbReference type="NCBI Taxonomy" id="259542"/>
    <lineage>
        <taxon>Eukaryota</taxon>
        <taxon>Metazoa</taxon>
        <taxon>Spiralia</taxon>
        <taxon>Lophotrochozoa</taxon>
        <taxon>Mollusca</taxon>
        <taxon>Gastropoda</taxon>
        <taxon>Heterobranchia</taxon>
        <taxon>Euthyneura</taxon>
        <taxon>Panpulmonata</taxon>
        <taxon>Sacoglossa</taxon>
        <taxon>Placobranchoidea</taxon>
        <taxon>Plakobranchidae</taxon>
        <taxon>Plakobranchus</taxon>
    </lineage>
</organism>
<gene>
    <name evidence="1" type="ORF">PoB_005802100</name>
</gene>
<comment type="caution">
    <text evidence="1">The sequence shown here is derived from an EMBL/GenBank/DDBJ whole genome shotgun (WGS) entry which is preliminary data.</text>
</comment>
<evidence type="ECO:0000313" key="2">
    <source>
        <dbReference type="Proteomes" id="UP000735302"/>
    </source>
</evidence>
<protein>
    <submittedName>
        <fullName evidence="1">Uncharacterized protein</fullName>
    </submittedName>
</protein>
<dbReference type="EMBL" id="BLXT01006392">
    <property type="protein sequence ID" value="GFO31516.1"/>
    <property type="molecule type" value="Genomic_DNA"/>
</dbReference>
<evidence type="ECO:0000313" key="1">
    <source>
        <dbReference type="EMBL" id="GFO31516.1"/>
    </source>
</evidence>